<name>A0A8J5WB63_ZIZPA</name>
<keyword evidence="3" id="KW-1185">Reference proteome</keyword>
<sequence>MAAHGKLKPHAPPPPPPPPPEARRGFMRRMFPFLLAANLFVGGQISERSILFGKPSTIGKVCLSSASMFVLHRSVSSANLPLNKWIMLHFSSDTSSEQQPTYLDDFHNRIAVQAKK</sequence>
<accession>A0A8J5WB63</accession>
<protein>
    <submittedName>
        <fullName evidence="2">Uncharacterized protein</fullName>
    </submittedName>
</protein>
<comment type="caution">
    <text evidence="2">The sequence shown here is derived from an EMBL/GenBank/DDBJ whole genome shotgun (WGS) entry which is preliminary data.</text>
</comment>
<feature type="region of interest" description="Disordered" evidence="1">
    <location>
        <begin position="1"/>
        <end position="24"/>
    </location>
</feature>
<proteinExistence type="predicted"/>
<dbReference type="AlphaFoldDB" id="A0A8J5WB63"/>
<evidence type="ECO:0000313" key="3">
    <source>
        <dbReference type="Proteomes" id="UP000729402"/>
    </source>
</evidence>
<evidence type="ECO:0000256" key="1">
    <source>
        <dbReference type="SAM" id="MobiDB-lite"/>
    </source>
</evidence>
<organism evidence="2 3">
    <name type="scientific">Zizania palustris</name>
    <name type="common">Northern wild rice</name>
    <dbReference type="NCBI Taxonomy" id="103762"/>
    <lineage>
        <taxon>Eukaryota</taxon>
        <taxon>Viridiplantae</taxon>
        <taxon>Streptophyta</taxon>
        <taxon>Embryophyta</taxon>
        <taxon>Tracheophyta</taxon>
        <taxon>Spermatophyta</taxon>
        <taxon>Magnoliopsida</taxon>
        <taxon>Liliopsida</taxon>
        <taxon>Poales</taxon>
        <taxon>Poaceae</taxon>
        <taxon>BOP clade</taxon>
        <taxon>Oryzoideae</taxon>
        <taxon>Oryzeae</taxon>
        <taxon>Zizaniinae</taxon>
        <taxon>Zizania</taxon>
    </lineage>
</organism>
<reference evidence="2" key="2">
    <citation type="submission" date="2021-02" db="EMBL/GenBank/DDBJ databases">
        <authorList>
            <person name="Kimball J.A."/>
            <person name="Haas M.W."/>
            <person name="Macchietto M."/>
            <person name="Kono T."/>
            <person name="Duquette J."/>
            <person name="Shao M."/>
        </authorList>
    </citation>
    <scope>NUCLEOTIDE SEQUENCE</scope>
    <source>
        <tissue evidence="2">Fresh leaf tissue</tissue>
    </source>
</reference>
<reference evidence="2" key="1">
    <citation type="journal article" date="2021" name="bioRxiv">
        <title>Whole Genome Assembly and Annotation of Northern Wild Rice, Zizania palustris L., Supports a Whole Genome Duplication in the Zizania Genus.</title>
        <authorList>
            <person name="Haas M."/>
            <person name="Kono T."/>
            <person name="Macchietto M."/>
            <person name="Millas R."/>
            <person name="McGilp L."/>
            <person name="Shao M."/>
            <person name="Duquette J."/>
            <person name="Hirsch C.N."/>
            <person name="Kimball J."/>
        </authorList>
    </citation>
    <scope>NUCLEOTIDE SEQUENCE</scope>
    <source>
        <tissue evidence="2">Fresh leaf tissue</tissue>
    </source>
</reference>
<feature type="compositionally biased region" description="Pro residues" evidence="1">
    <location>
        <begin position="10"/>
        <end position="20"/>
    </location>
</feature>
<dbReference type="EMBL" id="JAAALK010000082">
    <property type="protein sequence ID" value="KAG8086571.1"/>
    <property type="molecule type" value="Genomic_DNA"/>
</dbReference>
<dbReference type="Proteomes" id="UP000729402">
    <property type="component" value="Unassembled WGS sequence"/>
</dbReference>
<gene>
    <name evidence="2" type="ORF">GUJ93_ZPchr0010g8905</name>
</gene>
<evidence type="ECO:0000313" key="2">
    <source>
        <dbReference type="EMBL" id="KAG8086571.1"/>
    </source>
</evidence>